<evidence type="ECO:0000313" key="3">
    <source>
        <dbReference type="EMBL" id="SEG63127.1"/>
    </source>
</evidence>
<accession>A0A1H6BRR6</accession>
<protein>
    <recommendedName>
        <fullName evidence="5">LTXXQ motif family protein</fullName>
    </recommendedName>
</protein>
<dbReference type="AlphaFoldDB" id="A0A1H6BRR6"/>
<organism evidence="3 4">
    <name type="scientific">Sphingobacterium lactis</name>
    <dbReference type="NCBI Taxonomy" id="797291"/>
    <lineage>
        <taxon>Bacteria</taxon>
        <taxon>Pseudomonadati</taxon>
        <taxon>Bacteroidota</taxon>
        <taxon>Sphingobacteriia</taxon>
        <taxon>Sphingobacteriales</taxon>
        <taxon>Sphingobacteriaceae</taxon>
        <taxon>Sphingobacterium</taxon>
    </lineage>
</organism>
<feature type="compositionally biased region" description="Basic and acidic residues" evidence="1">
    <location>
        <begin position="123"/>
        <end position="148"/>
    </location>
</feature>
<proteinExistence type="predicted"/>
<evidence type="ECO:0008006" key="5">
    <source>
        <dbReference type="Google" id="ProtNLM"/>
    </source>
</evidence>
<gene>
    <name evidence="3" type="ORF">SAMN05421877_11174</name>
</gene>
<feature type="chain" id="PRO_5009294028" description="LTXXQ motif family protein" evidence="2">
    <location>
        <begin position="21"/>
        <end position="175"/>
    </location>
</feature>
<keyword evidence="4" id="KW-1185">Reference proteome</keyword>
<sequence>MKKILTLAALFAGLSISAYAQDSTRVQHKKEVRQEVKHRKHHRADRLQKKTPEEIAQLKTDRLDKELKFTEAQKKEVYAYHLDQAKKWKVKHEEMQVERDARRREMKAEREEFQKLLTPEQQEIMKNKMAENRKDRFNRDGQRNFKDRQMKRKGMDRKMPVEKEVEEKTVESSNS</sequence>
<reference evidence="4" key="1">
    <citation type="submission" date="2016-10" db="EMBL/GenBank/DDBJ databases">
        <authorList>
            <person name="Varghese N."/>
            <person name="Submissions S."/>
        </authorList>
    </citation>
    <scope>NUCLEOTIDE SEQUENCE [LARGE SCALE GENOMIC DNA]</scope>
    <source>
        <strain evidence="4">DSM 22361</strain>
    </source>
</reference>
<name>A0A1H6BRR6_9SPHI</name>
<feature type="region of interest" description="Disordered" evidence="1">
    <location>
        <begin position="121"/>
        <end position="175"/>
    </location>
</feature>
<dbReference type="OrthoDB" id="713884at2"/>
<dbReference type="RefSeq" id="WP_103907351.1">
    <property type="nucleotide sequence ID" value="NZ_CP049246.1"/>
</dbReference>
<evidence type="ECO:0000256" key="1">
    <source>
        <dbReference type="SAM" id="MobiDB-lite"/>
    </source>
</evidence>
<dbReference type="EMBL" id="FNUT01000011">
    <property type="protein sequence ID" value="SEG63127.1"/>
    <property type="molecule type" value="Genomic_DNA"/>
</dbReference>
<feature type="signal peptide" evidence="2">
    <location>
        <begin position="1"/>
        <end position="20"/>
    </location>
</feature>
<feature type="compositionally biased region" description="Basic and acidic residues" evidence="1">
    <location>
        <begin position="156"/>
        <end position="175"/>
    </location>
</feature>
<evidence type="ECO:0000313" key="4">
    <source>
        <dbReference type="Proteomes" id="UP000236731"/>
    </source>
</evidence>
<dbReference type="Proteomes" id="UP000236731">
    <property type="component" value="Unassembled WGS sequence"/>
</dbReference>
<keyword evidence="2" id="KW-0732">Signal</keyword>
<evidence type="ECO:0000256" key="2">
    <source>
        <dbReference type="SAM" id="SignalP"/>
    </source>
</evidence>